<evidence type="ECO:0000313" key="3">
    <source>
        <dbReference type="Proteomes" id="UP000606721"/>
    </source>
</evidence>
<keyword evidence="1" id="KW-0812">Transmembrane</keyword>
<protein>
    <submittedName>
        <fullName evidence="2">SdpI family protein</fullName>
    </submittedName>
</protein>
<name>A0ABR8BW20_APHFL</name>
<evidence type="ECO:0000256" key="1">
    <source>
        <dbReference type="SAM" id="Phobius"/>
    </source>
</evidence>
<dbReference type="InterPro" id="IPR025962">
    <property type="entry name" value="SdpI/YhfL"/>
</dbReference>
<gene>
    <name evidence="2" type="ORF">H6F99_11410</name>
</gene>
<evidence type="ECO:0000313" key="2">
    <source>
        <dbReference type="EMBL" id="MBD2278877.1"/>
    </source>
</evidence>
<comment type="caution">
    <text evidence="2">The sequence shown here is derived from an EMBL/GenBank/DDBJ whole genome shotgun (WGS) entry which is preliminary data.</text>
</comment>
<sequence length="108" mass="12393">MLQQTFAIPALLIFLLSIPLITEIVPPNYGYGIRTPKTLSDSRIWYRANKFAGRILMFASGFYLTVVVLTIHLPSINQNFGIWLLHFCSFMIPLSLGFLLIRRYINSL</sequence>
<feature type="transmembrane region" description="Helical" evidence="1">
    <location>
        <begin position="51"/>
        <end position="74"/>
    </location>
</feature>
<feature type="transmembrane region" description="Helical" evidence="1">
    <location>
        <begin position="6"/>
        <end position="30"/>
    </location>
</feature>
<dbReference type="Pfam" id="PF13630">
    <property type="entry name" value="SdpI"/>
    <property type="match status" value="1"/>
</dbReference>
<accession>A0ABR8BW20</accession>
<keyword evidence="1" id="KW-1133">Transmembrane helix</keyword>
<proteinExistence type="predicted"/>
<dbReference type="Proteomes" id="UP000606721">
    <property type="component" value="Unassembled WGS sequence"/>
</dbReference>
<feature type="transmembrane region" description="Helical" evidence="1">
    <location>
        <begin position="80"/>
        <end position="101"/>
    </location>
</feature>
<reference evidence="2 3" key="1">
    <citation type="journal article" date="2020" name="ISME J.">
        <title>Comparative genomics reveals insights into cyanobacterial evolution and habitat adaptation.</title>
        <authorList>
            <person name="Chen M.Y."/>
            <person name="Teng W.K."/>
            <person name="Zhao L."/>
            <person name="Hu C.X."/>
            <person name="Zhou Y.K."/>
            <person name="Han B.P."/>
            <person name="Song L.R."/>
            <person name="Shu W.S."/>
        </authorList>
    </citation>
    <scope>NUCLEOTIDE SEQUENCE [LARGE SCALE GENOMIC DNA]</scope>
    <source>
        <strain evidence="2 3">FACHB-1040</strain>
    </source>
</reference>
<dbReference type="EMBL" id="JACJQT010000026">
    <property type="protein sequence ID" value="MBD2278877.1"/>
    <property type="molecule type" value="Genomic_DNA"/>
</dbReference>
<keyword evidence="1" id="KW-0472">Membrane</keyword>
<keyword evidence="3" id="KW-1185">Reference proteome</keyword>
<organism evidence="2 3">
    <name type="scientific">Aphanizomenon flos-aquae FACHB-1040</name>
    <dbReference type="NCBI Taxonomy" id="2692887"/>
    <lineage>
        <taxon>Bacteria</taxon>
        <taxon>Bacillati</taxon>
        <taxon>Cyanobacteriota</taxon>
        <taxon>Cyanophyceae</taxon>
        <taxon>Nostocales</taxon>
        <taxon>Aphanizomenonaceae</taxon>
        <taxon>Aphanizomenon</taxon>
    </lineage>
</organism>
<dbReference type="RefSeq" id="WP_190383095.1">
    <property type="nucleotide sequence ID" value="NZ_JACJQT010000026.1"/>
</dbReference>